<evidence type="ECO:0008006" key="3">
    <source>
        <dbReference type="Google" id="ProtNLM"/>
    </source>
</evidence>
<name>A0AAT9HEF3_9ACTN</name>
<evidence type="ECO:0000256" key="1">
    <source>
        <dbReference type="SAM" id="MobiDB-lite"/>
    </source>
</evidence>
<accession>A0AAT9HEF3</accession>
<dbReference type="EMBL" id="AP035768">
    <property type="protein sequence ID" value="BFO15824.1"/>
    <property type="molecule type" value="Genomic_DNA"/>
</dbReference>
<feature type="region of interest" description="Disordered" evidence="1">
    <location>
        <begin position="1"/>
        <end position="23"/>
    </location>
</feature>
<protein>
    <recommendedName>
        <fullName evidence="3">Lipoprotein</fullName>
    </recommendedName>
</protein>
<sequence>MFQNQRLPTPSDTAHPPCHTTSATDRFKENKLDYMDVTVAPQRMAKATGENLVVASLVATSLFLTLTACSADEEQAKSAADGCAELLGKSGMEWAHGETGADELERSGVSLDSAREEYYRQMDPWKPKASRWESELCTMSAASGEGGSLKIEFGPSSLPLILTTKRSPTVS</sequence>
<dbReference type="AlphaFoldDB" id="A0AAT9HEF3"/>
<gene>
    <name evidence="2" type="ORF">SHKM778_22120</name>
</gene>
<reference evidence="2" key="1">
    <citation type="submission" date="2024-06" db="EMBL/GenBank/DDBJ databases">
        <authorList>
            <consortium name="consrtm"/>
            <person name="Uemura M."/>
            <person name="Terahara T."/>
        </authorList>
    </citation>
    <scope>NUCLEOTIDE SEQUENCE</scope>
    <source>
        <strain evidence="2">KM77-8</strain>
    </source>
</reference>
<organism evidence="2">
    <name type="scientific">Streptomyces haneummycinicus</name>
    <dbReference type="NCBI Taxonomy" id="3074435"/>
    <lineage>
        <taxon>Bacteria</taxon>
        <taxon>Bacillati</taxon>
        <taxon>Actinomycetota</taxon>
        <taxon>Actinomycetes</taxon>
        <taxon>Kitasatosporales</taxon>
        <taxon>Streptomycetaceae</taxon>
        <taxon>Streptomyces</taxon>
    </lineage>
</organism>
<evidence type="ECO:0000313" key="2">
    <source>
        <dbReference type="EMBL" id="BFO15824.1"/>
    </source>
</evidence>
<proteinExistence type="predicted"/>
<feature type="compositionally biased region" description="Polar residues" evidence="1">
    <location>
        <begin position="1"/>
        <end position="12"/>
    </location>
</feature>
<reference evidence="2" key="2">
    <citation type="submission" date="2024-07" db="EMBL/GenBank/DDBJ databases">
        <title>Streptomyces haneummycinica sp. nov., a new antibiotic-producing actinobacterium isolated from marine sediment.</title>
        <authorList>
            <person name="Uemura M."/>
            <person name="Hamada M."/>
            <person name="Hirano S."/>
            <person name="Kobayashi K."/>
            <person name="Ohshiro T."/>
            <person name="Kobayashi T."/>
            <person name="Terahara T."/>
        </authorList>
    </citation>
    <scope>NUCLEOTIDE SEQUENCE</scope>
    <source>
        <strain evidence="2">KM77-8</strain>
    </source>
</reference>